<keyword evidence="2" id="KW-1185">Reference proteome</keyword>
<name>A0A183CK44_GLOPA</name>
<dbReference type="AlphaFoldDB" id="A0A183CK44"/>
<organism evidence="2 3">
    <name type="scientific">Globodera pallida</name>
    <name type="common">Potato cyst nematode worm</name>
    <name type="synonym">Heterodera pallida</name>
    <dbReference type="NCBI Taxonomy" id="36090"/>
    <lineage>
        <taxon>Eukaryota</taxon>
        <taxon>Metazoa</taxon>
        <taxon>Ecdysozoa</taxon>
        <taxon>Nematoda</taxon>
        <taxon>Chromadorea</taxon>
        <taxon>Rhabditida</taxon>
        <taxon>Tylenchina</taxon>
        <taxon>Tylenchomorpha</taxon>
        <taxon>Tylenchoidea</taxon>
        <taxon>Heteroderidae</taxon>
        <taxon>Heteroderinae</taxon>
        <taxon>Globodera</taxon>
    </lineage>
</organism>
<sequence length="66" mass="7036">MKFLIKTFLSADQLRAGGAPFTLADSPPPPKDDDGYATSETNTNSNMVISNVKVKMTGMQRSQSAG</sequence>
<evidence type="ECO:0000256" key="1">
    <source>
        <dbReference type="SAM" id="MobiDB-lite"/>
    </source>
</evidence>
<feature type="region of interest" description="Disordered" evidence="1">
    <location>
        <begin position="18"/>
        <end position="44"/>
    </location>
</feature>
<evidence type="ECO:0000313" key="3">
    <source>
        <dbReference type="WBParaSite" id="GPLIN_001325000"/>
    </source>
</evidence>
<reference evidence="2" key="2">
    <citation type="submission" date="2014-05" db="EMBL/GenBank/DDBJ databases">
        <title>The genome and life-stage specific transcriptomes of Globodera pallida elucidate key aspects of plant parasitism by a cyst nematode.</title>
        <authorList>
            <person name="Cotton J.A."/>
            <person name="Lilley C.J."/>
            <person name="Jones L.M."/>
            <person name="Kikuchi T."/>
            <person name="Reid A.J."/>
            <person name="Thorpe P."/>
            <person name="Tsai I.J."/>
            <person name="Beasley H."/>
            <person name="Blok V."/>
            <person name="Cock P.J.A."/>
            <person name="Van den Akker S.E."/>
            <person name="Holroyd N."/>
            <person name="Hunt M."/>
            <person name="Mantelin S."/>
            <person name="Naghra H."/>
            <person name="Pain A."/>
            <person name="Palomares-Rius J.E."/>
            <person name="Zarowiecki M."/>
            <person name="Berriman M."/>
            <person name="Jones J.T."/>
            <person name="Urwin P.E."/>
        </authorList>
    </citation>
    <scope>NUCLEOTIDE SEQUENCE [LARGE SCALE GENOMIC DNA]</scope>
    <source>
        <strain evidence="2">Lindley</strain>
    </source>
</reference>
<reference evidence="2" key="1">
    <citation type="submission" date="2013-12" db="EMBL/GenBank/DDBJ databases">
        <authorList>
            <person name="Aslett M."/>
        </authorList>
    </citation>
    <scope>NUCLEOTIDE SEQUENCE [LARGE SCALE GENOMIC DNA]</scope>
    <source>
        <strain evidence="2">Lindley</strain>
    </source>
</reference>
<dbReference type="Proteomes" id="UP000050741">
    <property type="component" value="Unassembled WGS sequence"/>
</dbReference>
<dbReference type="WBParaSite" id="GPLIN_001325000">
    <property type="protein sequence ID" value="GPLIN_001325000"/>
    <property type="gene ID" value="GPLIN_001325000"/>
</dbReference>
<accession>A0A183CK44</accession>
<protein>
    <submittedName>
        <fullName evidence="3">Uncharacterized protein</fullName>
    </submittedName>
</protein>
<reference evidence="3" key="3">
    <citation type="submission" date="2016-06" db="UniProtKB">
        <authorList>
            <consortium name="WormBaseParasite"/>
        </authorList>
    </citation>
    <scope>IDENTIFICATION</scope>
</reference>
<evidence type="ECO:0000313" key="2">
    <source>
        <dbReference type="Proteomes" id="UP000050741"/>
    </source>
</evidence>
<proteinExistence type="predicted"/>